<keyword evidence="1" id="KW-1133">Transmembrane helix</keyword>
<proteinExistence type="predicted"/>
<reference evidence="2 3" key="1">
    <citation type="journal article" date="2016" name="Nat. Commun.">
        <title>Extremotolerant tardigrade genome and improved radiotolerance of human cultured cells by tardigrade-unique protein.</title>
        <authorList>
            <person name="Hashimoto T."/>
            <person name="Horikawa D.D."/>
            <person name="Saito Y."/>
            <person name="Kuwahara H."/>
            <person name="Kozuka-Hata H."/>
            <person name="Shin-I T."/>
            <person name="Minakuchi Y."/>
            <person name="Ohishi K."/>
            <person name="Motoyama A."/>
            <person name="Aizu T."/>
            <person name="Enomoto A."/>
            <person name="Kondo K."/>
            <person name="Tanaka S."/>
            <person name="Hara Y."/>
            <person name="Koshikawa S."/>
            <person name="Sagara H."/>
            <person name="Miura T."/>
            <person name="Yokobori S."/>
            <person name="Miyagawa K."/>
            <person name="Suzuki Y."/>
            <person name="Kubo T."/>
            <person name="Oyama M."/>
            <person name="Kohara Y."/>
            <person name="Fujiyama A."/>
            <person name="Arakawa K."/>
            <person name="Katayama T."/>
            <person name="Toyoda A."/>
            <person name="Kunieda T."/>
        </authorList>
    </citation>
    <scope>NUCLEOTIDE SEQUENCE [LARGE SCALE GENOMIC DNA]</scope>
    <source>
        <strain evidence="2 3">YOKOZUNA-1</strain>
    </source>
</reference>
<evidence type="ECO:0000313" key="3">
    <source>
        <dbReference type="Proteomes" id="UP000186922"/>
    </source>
</evidence>
<comment type="caution">
    <text evidence="2">The sequence shown here is derived from an EMBL/GenBank/DDBJ whole genome shotgun (WGS) entry which is preliminary data.</text>
</comment>
<accession>A0A1D1W5D3</accession>
<dbReference type="Proteomes" id="UP000186922">
    <property type="component" value="Unassembled WGS sequence"/>
</dbReference>
<dbReference type="AlphaFoldDB" id="A0A1D1W5D3"/>
<protein>
    <submittedName>
        <fullName evidence="2">Uncharacterized protein</fullName>
    </submittedName>
</protein>
<name>A0A1D1W5D3_RAMVA</name>
<dbReference type="EMBL" id="BDGG01000013">
    <property type="protein sequence ID" value="GAV06189.1"/>
    <property type="molecule type" value="Genomic_DNA"/>
</dbReference>
<gene>
    <name evidence="2" type="primary">RvY_16215-1</name>
    <name evidence="2" type="synonym">RvY_16215.1</name>
    <name evidence="2" type="ORF">RvY_16215</name>
</gene>
<keyword evidence="1" id="KW-0472">Membrane</keyword>
<evidence type="ECO:0000313" key="2">
    <source>
        <dbReference type="EMBL" id="GAV06189.1"/>
    </source>
</evidence>
<organism evidence="2 3">
    <name type="scientific">Ramazzottius varieornatus</name>
    <name type="common">Water bear</name>
    <name type="synonym">Tardigrade</name>
    <dbReference type="NCBI Taxonomy" id="947166"/>
    <lineage>
        <taxon>Eukaryota</taxon>
        <taxon>Metazoa</taxon>
        <taxon>Ecdysozoa</taxon>
        <taxon>Tardigrada</taxon>
        <taxon>Eutardigrada</taxon>
        <taxon>Parachela</taxon>
        <taxon>Hypsibioidea</taxon>
        <taxon>Ramazzottiidae</taxon>
        <taxon>Ramazzottius</taxon>
    </lineage>
</organism>
<keyword evidence="1" id="KW-0812">Transmembrane</keyword>
<sequence length="121" mass="13495">MYDNEEPWLIPVTVVAICVIVFTGCCIFHASYNNRRRRAYRAAFARPDAPPLPTPLTPSSANMSYYPPNIVVGIPPPIPLSPSRPFAPTPPLQQYVDQSAVPNAVYATRSRIDTSQYNTRM</sequence>
<keyword evidence="3" id="KW-1185">Reference proteome</keyword>
<evidence type="ECO:0000256" key="1">
    <source>
        <dbReference type="SAM" id="Phobius"/>
    </source>
</evidence>
<feature type="transmembrane region" description="Helical" evidence="1">
    <location>
        <begin position="12"/>
        <end position="32"/>
    </location>
</feature>